<keyword evidence="2 10" id="KW-0813">Transport</keyword>
<evidence type="ECO:0000256" key="6">
    <source>
        <dbReference type="ARBA" id="ARBA00023077"/>
    </source>
</evidence>
<feature type="signal peptide" evidence="12">
    <location>
        <begin position="1"/>
        <end position="28"/>
    </location>
</feature>
<evidence type="ECO:0000256" key="5">
    <source>
        <dbReference type="ARBA" id="ARBA00022729"/>
    </source>
</evidence>
<dbReference type="InterPro" id="IPR037066">
    <property type="entry name" value="Plug_dom_sf"/>
</dbReference>
<dbReference type="CDD" id="cd01347">
    <property type="entry name" value="ligand_gated_channel"/>
    <property type="match status" value="1"/>
</dbReference>
<keyword evidence="8 15" id="KW-0675">Receptor</keyword>
<organism evidence="16">
    <name type="scientific">Wolinella succinogenes (strain ATCC 29543 / DSM 1740 / CCUG 13145 / JCM 31913 / LMG 7466 / NCTC 11488 / FDC 602W)</name>
    <name type="common">Vibrio succinogenes</name>
    <dbReference type="NCBI Taxonomy" id="273121"/>
    <lineage>
        <taxon>Bacteria</taxon>
        <taxon>Pseudomonadati</taxon>
        <taxon>Campylobacterota</taxon>
        <taxon>Epsilonproteobacteria</taxon>
        <taxon>Campylobacterales</taxon>
        <taxon>Helicobacteraceae</taxon>
        <taxon>Wolinella</taxon>
    </lineage>
</organism>
<comment type="similarity">
    <text evidence="10 11">Belongs to the TonB-dependent receptor family.</text>
</comment>
<evidence type="ECO:0000259" key="14">
    <source>
        <dbReference type="Pfam" id="PF07715"/>
    </source>
</evidence>
<evidence type="ECO:0000256" key="4">
    <source>
        <dbReference type="ARBA" id="ARBA00022692"/>
    </source>
</evidence>
<keyword evidence="16" id="KW-1185">Reference proteome</keyword>
<dbReference type="InterPro" id="IPR000531">
    <property type="entry name" value="Beta-barrel_TonB"/>
</dbReference>
<dbReference type="STRING" id="273121.WS1425"/>
<dbReference type="eggNOG" id="COG4771">
    <property type="taxonomic scope" value="Bacteria"/>
</dbReference>
<dbReference type="EMBL" id="BX571660">
    <property type="protein sequence ID" value="CAE10487.1"/>
    <property type="molecule type" value="Genomic_DNA"/>
</dbReference>
<dbReference type="RefSeq" id="WP_011139272.1">
    <property type="nucleotide sequence ID" value="NC_005090.1"/>
</dbReference>
<accession>Q7M8T5</accession>
<gene>
    <name evidence="15" type="primary">chuA</name>
    <name evidence="15" type="ordered locus">WS1425</name>
</gene>
<keyword evidence="3 10" id="KW-1134">Transmembrane beta strand</keyword>
<evidence type="ECO:0000256" key="1">
    <source>
        <dbReference type="ARBA" id="ARBA00004571"/>
    </source>
</evidence>
<dbReference type="PANTHER" id="PTHR30069:SF29">
    <property type="entry name" value="HEMOGLOBIN AND HEMOGLOBIN-HAPTOGLOBIN-BINDING PROTEIN 1-RELATED"/>
    <property type="match status" value="1"/>
</dbReference>
<evidence type="ECO:0000313" key="16">
    <source>
        <dbReference type="Proteomes" id="UP000000422"/>
    </source>
</evidence>
<dbReference type="Proteomes" id="UP000000422">
    <property type="component" value="Chromosome"/>
</dbReference>
<keyword evidence="6 11" id="KW-0798">TonB box</keyword>
<dbReference type="Gene3D" id="2.40.170.20">
    <property type="entry name" value="TonB-dependent receptor, beta-barrel domain"/>
    <property type="match status" value="1"/>
</dbReference>
<evidence type="ECO:0000256" key="2">
    <source>
        <dbReference type="ARBA" id="ARBA00022448"/>
    </source>
</evidence>
<evidence type="ECO:0000256" key="11">
    <source>
        <dbReference type="RuleBase" id="RU003357"/>
    </source>
</evidence>
<dbReference type="PROSITE" id="PS52016">
    <property type="entry name" value="TONB_DEPENDENT_REC_3"/>
    <property type="match status" value="1"/>
</dbReference>
<dbReference type="InterPro" id="IPR039426">
    <property type="entry name" value="TonB-dep_rcpt-like"/>
</dbReference>
<keyword evidence="9 10" id="KW-0998">Cell outer membrane</keyword>
<feature type="domain" description="TonB-dependent receptor-like beta-barrel" evidence="13">
    <location>
        <begin position="296"/>
        <end position="679"/>
    </location>
</feature>
<evidence type="ECO:0000256" key="10">
    <source>
        <dbReference type="PROSITE-ProRule" id="PRU01360"/>
    </source>
</evidence>
<name>Q7M8T5_WOLSU</name>
<evidence type="ECO:0000259" key="13">
    <source>
        <dbReference type="Pfam" id="PF00593"/>
    </source>
</evidence>
<feature type="chain" id="PRO_5004287909" evidence="12">
    <location>
        <begin position="29"/>
        <end position="704"/>
    </location>
</feature>
<evidence type="ECO:0000256" key="3">
    <source>
        <dbReference type="ARBA" id="ARBA00022452"/>
    </source>
</evidence>
<dbReference type="GO" id="GO:0009279">
    <property type="term" value="C:cell outer membrane"/>
    <property type="evidence" value="ECO:0007669"/>
    <property type="project" value="UniProtKB-SubCell"/>
</dbReference>
<evidence type="ECO:0000256" key="12">
    <source>
        <dbReference type="SAM" id="SignalP"/>
    </source>
</evidence>
<dbReference type="Pfam" id="PF07715">
    <property type="entry name" value="Plug"/>
    <property type="match status" value="1"/>
</dbReference>
<reference evidence="15 16" key="1">
    <citation type="journal article" date="2003" name="Proc. Natl. Acad. Sci. U.S.A.">
        <title>Complete genome sequence and analysis of Wolinella succinogenes.</title>
        <authorList>
            <person name="Baar C."/>
            <person name="Eppinger M."/>
            <person name="Raddatz G."/>
            <person name="Simon JM."/>
            <person name="Lanz C."/>
            <person name="Klimmek O."/>
            <person name="Nandakumar R."/>
            <person name="Gross R."/>
            <person name="Rosinus A."/>
            <person name="Keller H."/>
            <person name="Jagtap P."/>
            <person name="Linke B."/>
            <person name="Meyer F."/>
            <person name="Lederer H."/>
            <person name="Schuster S.C."/>
        </authorList>
    </citation>
    <scope>NUCLEOTIDE SEQUENCE [LARGE SCALE GENOMIC DNA]</scope>
    <source>
        <strain evidence="16">ATCC 29543 / DSM 1740 / CCUG 13145 / JCM 31913 / LMG 7466 / NCTC 11488 / FDC 602W</strain>
    </source>
</reference>
<evidence type="ECO:0000256" key="7">
    <source>
        <dbReference type="ARBA" id="ARBA00023136"/>
    </source>
</evidence>
<evidence type="ECO:0000256" key="8">
    <source>
        <dbReference type="ARBA" id="ARBA00023170"/>
    </source>
</evidence>
<feature type="domain" description="TonB-dependent receptor plug" evidence="14">
    <location>
        <begin position="53"/>
        <end position="153"/>
    </location>
</feature>
<evidence type="ECO:0000256" key="9">
    <source>
        <dbReference type="ARBA" id="ARBA00023237"/>
    </source>
</evidence>
<dbReference type="HOGENOM" id="CLU_008287_18_0_7"/>
<dbReference type="InterPro" id="IPR036942">
    <property type="entry name" value="Beta-barrel_TonB_sf"/>
</dbReference>
<dbReference type="Gene3D" id="2.170.130.10">
    <property type="entry name" value="TonB-dependent receptor, plug domain"/>
    <property type="match status" value="1"/>
</dbReference>
<dbReference type="SUPFAM" id="SSF56935">
    <property type="entry name" value="Porins"/>
    <property type="match status" value="1"/>
</dbReference>
<sequence length="704" mass="78382">MQKVGSRTRGRGILAIALPAFVASSLGASEEGVIEKLEPIKVTTATKQERWVEETPMASLIITQEEIEKLGASTLREALENSAGVYVSPDGRGMVMRGLSQDNALFLLDGRRIKGEFSNTYELERIPAGIIERIEIIKGPSSVLYGSDALGGVVNIITKRPQEGLGGRIEVSGGTNSHGKGSKSLFDLQLYGGDERTSFRAYANALDRNPYAEQEVANVLVRQAGIDRKPSATTGGVFAPIRNNVKDSYGAEVDYRDDAEVFTAGGAIRQRLAENASLRIEANYMKEDRHSRYIAANYPSNYYNGANKIMVFNTPAEWRDDNERFDVAAILDWEVARELDLRYTADYTKYKKYRNIYSLIYADLGYASSAASANSTNITTMEQWSHELMATWNPSPEHTLTTGAEYRTNDVESTAYNVNDRNYKSAYAQHEWRLTPDLNLVYGARYDRTSIGENQTSFQGGLIYSLSDKTKLRFNYAQGFKAPDDRVLYVNQINPQGRAMLGSEVLTLDKTTASTLKAESSDTFEAGITTRGERWKYDLGIFKTKVDNKIEQVQEVGAVSGIAYNTFRNVSEAEIKGVENSLGIMLHEDWWIEGAFSYIDAMNKAEDIKLMNVPKTLTNLSIEWTPLEAWSFRLMSRTIGEQYISEEEKVGSFTLVGLKASYSPSFVKGGEIFGGIDNLLDRKVPTILGGDPGLFFYLGARYNF</sequence>
<dbReference type="KEGG" id="wsu:WS1425"/>
<proteinExistence type="inferred from homology"/>
<protein>
    <submittedName>
        <fullName evidence="15">OUTER MEMBRANE RECEPTOR FOR IRON-REGULATED COLICIN I RECEPTOR, PORIN,REQUIRES TONB GENE PRODUCT COLICIN I RECEPTOR</fullName>
    </submittedName>
</protein>
<dbReference type="InterPro" id="IPR012910">
    <property type="entry name" value="Plug_dom"/>
</dbReference>
<keyword evidence="5 12" id="KW-0732">Signal</keyword>
<dbReference type="AlphaFoldDB" id="Q7M8T5"/>
<comment type="subcellular location">
    <subcellularLocation>
        <location evidence="1 10">Cell outer membrane</location>
        <topology evidence="1 10">Multi-pass membrane protein</topology>
    </subcellularLocation>
</comment>
<dbReference type="GO" id="GO:0015344">
    <property type="term" value="F:siderophore uptake transmembrane transporter activity"/>
    <property type="evidence" value="ECO:0007669"/>
    <property type="project" value="TreeGrafter"/>
</dbReference>
<dbReference type="PANTHER" id="PTHR30069">
    <property type="entry name" value="TONB-DEPENDENT OUTER MEMBRANE RECEPTOR"/>
    <property type="match status" value="1"/>
</dbReference>
<keyword evidence="7 10" id="KW-0472">Membrane</keyword>
<dbReference type="Pfam" id="PF00593">
    <property type="entry name" value="TonB_dep_Rec_b-barrel"/>
    <property type="match status" value="1"/>
</dbReference>
<dbReference type="GO" id="GO:0044718">
    <property type="term" value="P:siderophore transmembrane transport"/>
    <property type="evidence" value="ECO:0007669"/>
    <property type="project" value="TreeGrafter"/>
</dbReference>
<evidence type="ECO:0000313" key="15">
    <source>
        <dbReference type="EMBL" id="CAE10487.1"/>
    </source>
</evidence>
<keyword evidence="4 10" id="KW-0812">Transmembrane</keyword>